<sequence length="155" mass="17419">MVAVYRAPMRSRNDAVEAQAAIDRARRLGVCGFGQYVSRPGEDERLERRVARFGELDEGSFVWTRDSDGWFWLGRISGPYTYDADDTAAAVDLVHVRPCEWLSVPIPERDVPAAVVATFGRGGRNFQEIHHRSIGEETQRIWDAQGSGPQRTSEP</sequence>
<dbReference type="EMBL" id="MVHD01000005">
    <property type="protein sequence ID" value="OQZ92373.1"/>
    <property type="molecule type" value="Genomic_DNA"/>
</dbReference>
<evidence type="ECO:0000313" key="4">
    <source>
        <dbReference type="Proteomes" id="UP001141650"/>
    </source>
</evidence>
<keyword evidence="3" id="KW-1185">Reference proteome</keyword>
<protein>
    <submittedName>
        <fullName evidence="1">GAF domain-containing protein</fullName>
    </submittedName>
</protein>
<name>A0AA42BYS4_9MYCO</name>
<proteinExistence type="predicted"/>
<reference evidence="1" key="3">
    <citation type="journal article" date="2022" name="BMC Genomics">
        <title>Comparative genome analysis of mycobacteria focusing on tRNA and non-coding RNA.</title>
        <authorList>
            <person name="Behra P.R.K."/>
            <person name="Pettersson B.M.F."/>
            <person name="Ramesh M."/>
            <person name="Das S."/>
            <person name="Dasgupta S."/>
            <person name="Kirsebom L.A."/>
        </authorList>
    </citation>
    <scope>NUCLEOTIDE SEQUENCE</scope>
    <source>
        <strain evidence="1">CCUG 55640</strain>
    </source>
</reference>
<dbReference type="AlphaFoldDB" id="A0AA42BYS4"/>
<reference evidence="1" key="2">
    <citation type="submission" date="2020-07" db="EMBL/GenBank/DDBJ databases">
        <authorList>
            <person name="Pettersson B.M.F."/>
            <person name="Behra P.R.K."/>
            <person name="Ramesh M."/>
            <person name="Das S."/>
            <person name="Dasgupta S."/>
            <person name="Kirsebom L.A."/>
        </authorList>
    </citation>
    <scope>NUCLEOTIDE SEQUENCE</scope>
    <source>
        <strain evidence="1">CCUG 55640</strain>
    </source>
</reference>
<evidence type="ECO:0000313" key="1">
    <source>
        <dbReference type="EMBL" id="MCV7379316.1"/>
    </source>
</evidence>
<dbReference type="Proteomes" id="UP000192319">
    <property type="component" value="Unassembled WGS sequence"/>
</dbReference>
<comment type="caution">
    <text evidence="1">The sequence shown here is derived from an EMBL/GenBank/DDBJ whole genome shotgun (WGS) entry which is preliminary data.</text>
</comment>
<reference evidence="2 3" key="1">
    <citation type="submission" date="2017-02" db="EMBL/GenBank/DDBJ databases">
        <title>The new phylogeny of genus Mycobacterium.</title>
        <authorList>
            <person name="Tortoli E."/>
            <person name="Trovato A."/>
            <person name="Cirillo D.M."/>
        </authorList>
    </citation>
    <scope>NUCLEOTIDE SEQUENCE [LARGE SCALE GENOMIC DNA]</scope>
    <source>
        <strain evidence="2 3">DSM 45230</strain>
    </source>
</reference>
<dbReference type="RefSeq" id="WP_083136939.1">
    <property type="nucleotide sequence ID" value="NZ_JACKVH010000012.1"/>
</dbReference>
<organism evidence="1 4">
    <name type="scientific">Mycobacterium alsense</name>
    <dbReference type="NCBI Taxonomy" id="324058"/>
    <lineage>
        <taxon>Bacteria</taxon>
        <taxon>Bacillati</taxon>
        <taxon>Actinomycetota</taxon>
        <taxon>Actinomycetes</taxon>
        <taxon>Mycobacteriales</taxon>
        <taxon>Mycobacteriaceae</taxon>
        <taxon>Mycobacterium</taxon>
    </lineage>
</organism>
<evidence type="ECO:0000313" key="3">
    <source>
        <dbReference type="Proteomes" id="UP000192319"/>
    </source>
</evidence>
<gene>
    <name evidence="2" type="ORF">BST11_05415</name>
    <name evidence="1" type="ORF">H7K38_11715</name>
</gene>
<evidence type="ECO:0000313" key="2">
    <source>
        <dbReference type="EMBL" id="OQZ92373.1"/>
    </source>
</evidence>
<dbReference type="Proteomes" id="UP001141650">
    <property type="component" value="Unassembled WGS sequence"/>
</dbReference>
<accession>A0AA42BYS4</accession>
<dbReference type="EMBL" id="JACKVH010000012">
    <property type="protein sequence ID" value="MCV7379316.1"/>
    <property type="molecule type" value="Genomic_DNA"/>
</dbReference>